<dbReference type="PANTHER" id="PTHR46623">
    <property type="entry name" value="CARBOXYMETHYLENEBUTENOLIDASE-RELATED"/>
    <property type="match status" value="1"/>
</dbReference>
<dbReference type="Pfam" id="PF01738">
    <property type="entry name" value="DLH"/>
    <property type="match status" value="1"/>
</dbReference>
<dbReference type="EMBL" id="JAPDNT010000022">
    <property type="protein sequence ID" value="MCW3476636.1"/>
    <property type="molecule type" value="Genomic_DNA"/>
</dbReference>
<dbReference type="InterPro" id="IPR002925">
    <property type="entry name" value="Dienelactn_hydro"/>
</dbReference>
<dbReference type="GO" id="GO:0016787">
    <property type="term" value="F:hydrolase activity"/>
    <property type="evidence" value="ECO:0007669"/>
    <property type="project" value="UniProtKB-KW"/>
</dbReference>
<name>A0AA41YQ27_9PROT</name>
<feature type="domain" description="Dienelactone hydrolase" evidence="1">
    <location>
        <begin position="63"/>
        <end position="284"/>
    </location>
</feature>
<sequence length="287" mass="30748">MNDLREVSGLTNYKLARRGMMMTGLMSGLTLATTRVEAQVIHTDTTGIDAGEVKIPTADGELPGYFAKPQGAGPFPIVLVNEEIFGVHDYIKDTCRRFAKLGYAAIAPEVYARLGDLSKMTDVGQIFSQIVSKAPDATLMSDLDAAVKYAAAHGGDPNRLGVTGFCRGGRNTWLYAAHNPALKAAVAWYGPVVGTPTAIQPKTPMDIAGELKCPLLGLYGGKDTGIKVDDVQAAAAKARASDGIVEIVVYPDAPHGFHADYRPSYRAEDAADGWKRLQAWFRKYGVA</sequence>
<dbReference type="RefSeq" id="WP_264715451.1">
    <property type="nucleotide sequence ID" value="NZ_JAPDNT010000022.1"/>
</dbReference>
<dbReference type="Gene3D" id="3.40.50.1820">
    <property type="entry name" value="alpha/beta hydrolase"/>
    <property type="match status" value="1"/>
</dbReference>
<organism evidence="2 3">
    <name type="scientific">Limobrevibacterium gyesilva</name>
    <dbReference type="NCBI Taxonomy" id="2991712"/>
    <lineage>
        <taxon>Bacteria</taxon>
        <taxon>Pseudomonadati</taxon>
        <taxon>Pseudomonadota</taxon>
        <taxon>Alphaproteobacteria</taxon>
        <taxon>Acetobacterales</taxon>
        <taxon>Acetobacteraceae</taxon>
        <taxon>Limobrevibacterium</taxon>
    </lineage>
</organism>
<dbReference type="Proteomes" id="UP001165679">
    <property type="component" value="Unassembled WGS sequence"/>
</dbReference>
<accession>A0AA41YQ27</accession>
<dbReference type="AlphaFoldDB" id="A0AA41YQ27"/>
<reference evidence="2" key="2">
    <citation type="submission" date="2022-10" db="EMBL/GenBank/DDBJ databases">
        <authorList>
            <person name="Trinh H.N."/>
        </authorList>
    </citation>
    <scope>NUCLEOTIDE SEQUENCE</scope>
    <source>
        <strain evidence="2">RN2-1</strain>
    </source>
</reference>
<dbReference type="InterPro" id="IPR029058">
    <property type="entry name" value="AB_hydrolase_fold"/>
</dbReference>
<reference evidence="2" key="1">
    <citation type="submission" date="2022-09" db="EMBL/GenBank/DDBJ databases">
        <title>Rhodovastum sp. nov. RN2-1 isolated from soil in Seongnam, South Korea.</title>
        <authorList>
            <person name="Le N.T."/>
        </authorList>
    </citation>
    <scope>NUCLEOTIDE SEQUENCE</scope>
    <source>
        <strain evidence="2">RN2-1</strain>
    </source>
</reference>
<comment type="caution">
    <text evidence="2">The sequence shown here is derived from an EMBL/GenBank/DDBJ whole genome shotgun (WGS) entry which is preliminary data.</text>
</comment>
<dbReference type="SUPFAM" id="SSF53474">
    <property type="entry name" value="alpha/beta-Hydrolases"/>
    <property type="match status" value="1"/>
</dbReference>
<dbReference type="PANTHER" id="PTHR46623:SF6">
    <property type="entry name" value="ALPHA_BETA-HYDROLASES SUPERFAMILY PROTEIN"/>
    <property type="match status" value="1"/>
</dbReference>
<dbReference type="InterPro" id="IPR051049">
    <property type="entry name" value="Dienelactone_hydrolase-like"/>
</dbReference>
<evidence type="ECO:0000313" key="3">
    <source>
        <dbReference type="Proteomes" id="UP001165679"/>
    </source>
</evidence>
<evidence type="ECO:0000259" key="1">
    <source>
        <dbReference type="Pfam" id="PF01738"/>
    </source>
</evidence>
<gene>
    <name evidence="2" type="ORF">OL599_18900</name>
</gene>
<keyword evidence="3" id="KW-1185">Reference proteome</keyword>
<protein>
    <submittedName>
        <fullName evidence="2">Dienelactone hydrolase family protein</fullName>
    </submittedName>
</protein>
<evidence type="ECO:0000313" key="2">
    <source>
        <dbReference type="EMBL" id="MCW3476636.1"/>
    </source>
</evidence>
<keyword evidence="2" id="KW-0378">Hydrolase</keyword>
<proteinExistence type="predicted"/>